<evidence type="ECO:0000313" key="2">
    <source>
        <dbReference type="Proteomes" id="UP001451606"/>
    </source>
</evidence>
<dbReference type="RefSeq" id="WP_393971330.1">
    <property type="nucleotide sequence ID" value="NZ_CP133772.1"/>
</dbReference>
<reference evidence="1 2" key="1">
    <citation type="submission" date="2023-09" db="EMBL/GenBank/DDBJ databases">
        <authorList>
            <person name="Golyshina O.V."/>
            <person name="Lunev E.A."/>
            <person name="Bargiela R."/>
            <person name="Gaines M.C."/>
            <person name="Daum B."/>
            <person name="Bale N.J."/>
            <person name="Koenen M."/>
            <person name="Sinninghe Damst J.S."/>
            <person name="Yakimov M."/>
            <person name="Golyshin P.N."/>
        </authorList>
    </citation>
    <scope>NUCLEOTIDE SEQUENCE [LARGE SCALE GENOMIC DNA]</scope>
    <source>
        <strain evidence="1 2">M1</strain>
    </source>
</reference>
<dbReference type="Gene3D" id="3.30.530.20">
    <property type="match status" value="1"/>
</dbReference>
<dbReference type="SUPFAM" id="SSF55961">
    <property type="entry name" value="Bet v1-like"/>
    <property type="match status" value="1"/>
</dbReference>
<gene>
    <name evidence="1" type="ORF">OXIME_001603</name>
</gene>
<dbReference type="Pfam" id="PF06240">
    <property type="entry name" value="COXG"/>
    <property type="match status" value="1"/>
</dbReference>
<dbReference type="GeneID" id="95968341"/>
<dbReference type="AlphaFoldDB" id="A0AAX4NIG6"/>
<dbReference type="InterPro" id="IPR010419">
    <property type="entry name" value="CO_DH_gsu"/>
</dbReference>
<accession>A0AAX4NIG6</accession>
<protein>
    <submittedName>
        <fullName evidence="1">SRPBCC domain-containing protein</fullName>
    </submittedName>
</protein>
<dbReference type="InterPro" id="IPR023393">
    <property type="entry name" value="START-like_dom_sf"/>
</dbReference>
<sequence length="155" mass="16995">MENSTFNGTFNVGIPAEKCLSMFSDPMPLSKCIWGLESIERDGSDFSCHVRFDVSDAGVSYLSTISGKLKIHYTVEGNSLNLQGQGRVAGSKLAFTLNLLVIDKSGNTEISWKGSFDFGLLIRSMGKDKIEKVSRSNIEKTISCIKEKMNSGLKN</sequence>
<keyword evidence="2" id="KW-1185">Reference proteome</keyword>
<organism evidence="1 2">
    <name type="scientific">Oxyplasma meridianum</name>
    <dbReference type="NCBI Taxonomy" id="3073602"/>
    <lineage>
        <taxon>Archaea</taxon>
        <taxon>Methanobacteriati</taxon>
        <taxon>Thermoplasmatota</taxon>
        <taxon>Thermoplasmata</taxon>
        <taxon>Thermoplasmatales</taxon>
        <taxon>Thermoplasmataceae</taxon>
        <taxon>Oxyplasma</taxon>
    </lineage>
</organism>
<dbReference type="Proteomes" id="UP001451606">
    <property type="component" value="Chromosome"/>
</dbReference>
<name>A0AAX4NIG6_9ARCH</name>
<dbReference type="KEGG" id="omr:OXIME_001603"/>
<proteinExistence type="predicted"/>
<dbReference type="EMBL" id="CP133772">
    <property type="protein sequence ID" value="WYY01008.1"/>
    <property type="molecule type" value="Genomic_DNA"/>
</dbReference>
<evidence type="ECO:0000313" key="1">
    <source>
        <dbReference type="EMBL" id="WYY01008.1"/>
    </source>
</evidence>